<name>A0AAU8KZK5_9CAUD</name>
<dbReference type="EMBL" id="PP885733">
    <property type="protein sequence ID" value="XCN28290.1"/>
    <property type="molecule type" value="Genomic_DNA"/>
</dbReference>
<organism evidence="1">
    <name type="scientific">Pantoea phage Survivor</name>
    <dbReference type="NCBI Taxonomy" id="3232176"/>
    <lineage>
        <taxon>Viruses</taxon>
        <taxon>Duplodnaviria</taxon>
        <taxon>Heunggongvirae</taxon>
        <taxon>Uroviricota</taxon>
        <taxon>Caudoviricetes</taxon>
    </lineage>
</organism>
<sequence>MNYGTAAVIYKGVDVEKQSSKTEPKVIDVINLRTTTKLRKTRIRVETCVDGFKVAMYIPMNCKFEEKVTQAARDSGLITEVDMVIFNYIGNTKDLCRNLRVI</sequence>
<reference evidence="1" key="1">
    <citation type="submission" date="2024-06" db="EMBL/GenBank/DDBJ databases">
        <authorList>
            <person name="Gannavaram S."/>
            <person name="Nemani S."/>
            <person name="Datta M."/>
            <person name="Picchiottino A."/>
            <person name="Mereddy A."/>
            <person name="Gannavaram N."/>
            <person name="Honeycutt C."/>
            <person name="Tran D."/>
            <person name="Choi K."/>
            <person name="Srinivasan K."/>
            <person name="Johnson A."/>
        </authorList>
    </citation>
    <scope>NUCLEOTIDE SEQUENCE</scope>
</reference>
<proteinExistence type="predicted"/>
<evidence type="ECO:0000313" key="1">
    <source>
        <dbReference type="EMBL" id="XCN28290.1"/>
    </source>
</evidence>
<protein>
    <submittedName>
        <fullName evidence="1">Uncharacterized protein</fullName>
    </submittedName>
</protein>
<accession>A0AAU8KZK5</accession>